<reference evidence="3" key="1">
    <citation type="submission" date="2023-07" db="EMBL/GenBank/DDBJ databases">
        <title>Novel species isolated from saline lakes on Tibetan Plateau.</title>
        <authorList>
            <person name="Lu H."/>
        </authorList>
    </citation>
    <scope>NUCLEOTIDE SEQUENCE [LARGE SCALE GENOMIC DNA]</scope>
    <source>
        <strain evidence="3">CAK8W</strain>
    </source>
</reference>
<name>A0ABS7XJ52_9FLAO</name>
<protein>
    <recommendedName>
        <fullName evidence="4">Outer membrane protein beta-barrel domain-containing protein</fullName>
    </recommendedName>
</protein>
<evidence type="ECO:0000313" key="2">
    <source>
        <dbReference type="EMBL" id="MBZ9779003.1"/>
    </source>
</evidence>
<dbReference type="Proteomes" id="UP001199314">
    <property type="component" value="Unassembled WGS sequence"/>
</dbReference>
<feature type="signal peptide" evidence="1">
    <location>
        <begin position="1"/>
        <end position="19"/>
    </location>
</feature>
<keyword evidence="3" id="KW-1185">Reference proteome</keyword>
<gene>
    <name evidence="2" type="ORF">LB452_08715</name>
</gene>
<dbReference type="RefSeq" id="WP_224461351.1">
    <property type="nucleotide sequence ID" value="NZ_JAIQZE010000008.1"/>
</dbReference>
<evidence type="ECO:0000313" key="3">
    <source>
        <dbReference type="Proteomes" id="UP001199314"/>
    </source>
</evidence>
<evidence type="ECO:0008006" key="4">
    <source>
        <dbReference type="Google" id="ProtNLM"/>
    </source>
</evidence>
<comment type="caution">
    <text evidence="2">The sequence shown here is derived from an EMBL/GenBank/DDBJ whole genome shotgun (WGS) entry which is preliminary data.</text>
</comment>
<feature type="chain" id="PRO_5045051617" description="Outer membrane protein beta-barrel domain-containing protein" evidence="1">
    <location>
        <begin position="20"/>
        <end position="187"/>
    </location>
</feature>
<dbReference type="EMBL" id="JAIQZE010000008">
    <property type="protein sequence ID" value="MBZ9779003.1"/>
    <property type="molecule type" value="Genomic_DNA"/>
</dbReference>
<keyword evidence="1" id="KW-0732">Signal</keyword>
<evidence type="ECO:0000256" key="1">
    <source>
        <dbReference type="SAM" id="SignalP"/>
    </source>
</evidence>
<proteinExistence type="predicted"/>
<sequence length="187" mass="21262">MSKLIFMLTLYLVSFTAKAQDASVEESTGGLQTGFLGVWLHNEKRLSDQFVLRGEIGFDSSISGGTFYRKTLFLLIPVLTAEPRWYYNLKKRLSKSKTIKGNSGNFLSLKTSFHPDWFVIANENNIRVVSDISFIPTWGIKRNIGKHFTYETGIGFGYRYFFAKNSGFAENEGEAALNLHLRVGYQF</sequence>
<organism evidence="2 3">
    <name type="scientific">Psychroflexus longus</name>
    <dbReference type="NCBI Taxonomy" id="2873596"/>
    <lineage>
        <taxon>Bacteria</taxon>
        <taxon>Pseudomonadati</taxon>
        <taxon>Bacteroidota</taxon>
        <taxon>Flavobacteriia</taxon>
        <taxon>Flavobacteriales</taxon>
        <taxon>Flavobacteriaceae</taxon>
        <taxon>Psychroflexus</taxon>
    </lineage>
</organism>
<accession>A0ABS7XJ52</accession>